<evidence type="ECO:0000313" key="2">
    <source>
        <dbReference type="Proteomes" id="UP000294360"/>
    </source>
</evidence>
<protein>
    <submittedName>
        <fullName evidence="1">Uncharacterized protein</fullName>
    </submittedName>
</protein>
<proteinExistence type="predicted"/>
<accession>A0A4U8Z5D9</accession>
<name>A0A4U8Z5D9_METTU</name>
<dbReference type="KEGG" id="mtun:MTUNDRAET4_3853"/>
<organism evidence="1 2">
    <name type="scientific">Methylocella tundrae</name>
    <dbReference type="NCBI Taxonomy" id="227605"/>
    <lineage>
        <taxon>Bacteria</taxon>
        <taxon>Pseudomonadati</taxon>
        <taxon>Pseudomonadota</taxon>
        <taxon>Alphaproteobacteria</taxon>
        <taxon>Hyphomicrobiales</taxon>
        <taxon>Beijerinckiaceae</taxon>
        <taxon>Methylocella</taxon>
    </lineage>
</organism>
<sequence length="77" mass="8566">MLDILKLKPVPPRAQFATMQPPPPVISPLLELLRCDISHPVTFASQIALAGEPSRKTRPRLLAQTRAFALLLWSQPD</sequence>
<dbReference type="Proteomes" id="UP000294360">
    <property type="component" value="Chromosome"/>
</dbReference>
<dbReference type="AlphaFoldDB" id="A0A4U8Z5D9"/>
<gene>
    <name evidence="1" type="ORF">MTUNDRAET4_3853</name>
</gene>
<reference evidence="1 2" key="1">
    <citation type="submission" date="2019-03" db="EMBL/GenBank/DDBJ databases">
        <authorList>
            <person name="Kox A.R. M."/>
        </authorList>
    </citation>
    <scope>NUCLEOTIDE SEQUENCE [LARGE SCALE GENOMIC DNA]</scope>
    <source>
        <strain evidence="1">MTUNDRAET4 annotated genome</strain>
    </source>
</reference>
<dbReference type="EMBL" id="LR536450">
    <property type="protein sequence ID" value="VFU10734.1"/>
    <property type="molecule type" value="Genomic_DNA"/>
</dbReference>
<evidence type="ECO:0000313" key="1">
    <source>
        <dbReference type="EMBL" id="VFU10734.1"/>
    </source>
</evidence>